<dbReference type="OrthoDB" id="3236701at2759"/>
<reference evidence="1" key="2">
    <citation type="submission" date="2020-11" db="EMBL/GenBank/DDBJ databases">
        <authorList>
            <consortium name="DOE Joint Genome Institute"/>
            <person name="Kuo A."/>
            <person name="Miyauchi S."/>
            <person name="Kiss E."/>
            <person name="Drula E."/>
            <person name="Kohler A."/>
            <person name="Sanchez-Garcia M."/>
            <person name="Andreopoulos B."/>
            <person name="Barry K.W."/>
            <person name="Bonito G."/>
            <person name="Buee M."/>
            <person name="Carver A."/>
            <person name="Chen C."/>
            <person name="Cichocki N."/>
            <person name="Clum A."/>
            <person name="Culley D."/>
            <person name="Crous P.W."/>
            <person name="Fauchery L."/>
            <person name="Girlanda M."/>
            <person name="Hayes R."/>
            <person name="Keri Z."/>
            <person name="Labutti K."/>
            <person name="Lipzen A."/>
            <person name="Lombard V."/>
            <person name="Magnuson J."/>
            <person name="Maillard F."/>
            <person name="Morin E."/>
            <person name="Murat C."/>
            <person name="Nolan M."/>
            <person name="Ohm R."/>
            <person name="Pangilinan J."/>
            <person name="Pereira M."/>
            <person name="Perotto S."/>
            <person name="Peter M."/>
            <person name="Riley R."/>
            <person name="Sitrit Y."/>
            <person name="Stielow B."/>
            <person name="Szollosi G."/>
            <person name="Zifcakova L."/>
            <person name="Stursova M."/>
            <person name="Spatafora J.W."/>
            <person name="Tedersoo L."/>
            <person name="Vaario L.-M."/>
            <person name="Yamada A."/>
            <person name="Yan M."/>
            <person name="Wang P."/>
            <person name="Xu J."/>
            <person name="Bruns T."/>
            <person name="Baldrian P."/>
            <person name="Vilgalys R."/>
            <person name="Henrissat B."/>
            <person name="Grigoriev I.V."/>
            <person name="Hibbett D."/>
            <person name="Nagy L.G."/>
            <person name="Martin F.M."/>
        </authorList>
    </citation>
    <scope>NUCLEOTIDE SEQUENCE</scope>
    <source>
        <strain evidence="1">UH-Tt-Lm1</strain>
    </source>
</reference>
<sequence>MFLQRFRNVRAFRGRSLSSFATSQVREFKVVLDGQTLFIEKPLAEALRWNPGTSTDGVSLRLGGWEPKFFAITPTGGDSDLLARATVESSKNPQVQQVLSYLKQSDSER</sequence>
<accession>A0A9P6HGS7</accession>
<organism evidence="1 2">
    <name type="scientific">Thelephora terrestris</name>
    <dbReference type="NCBI Taxonomy" id="56493"/>
    <lineage>
        <taxon>Eukaryota</taxon>
        <taxon>Fungi</taxon>
        <taxon>Dikarya</taxon>
        <taxon>Basidiomycota</taxon>
        <taxon>Agaricomycotina</taxon>
        <taxon>Agaricomycetes</taxon>
        <taxon>Thelephorales</taxon>
        <taxon>Thelephoraceae</taxon>
        <taxon>Thelephora</taxon>
    </lineage>
</organism>
<evidence type="ECO:0000313" key="2">
    <source>
        <dbReference type="Proteomes" id="UP000736335"/>
    </source>
</evidence>
<comment type="caution">
    <text evidence="1">The sequence shown here is derived from an EMBL/GenBank/DDBJ whole genome shotgun (WGS) entry which is preliminary data.</text>
</comment>
<name>A0A9P6HGS7_9AGAM</name>
<dbReference type="Proteomes" id="UP000736335">
    <property type="component" value="Unassembled WGS sequence"/>
</dbReference>
<dbReference type="AlphaFoldDB" id="A0A9P6HGS7"/>
<dbReference type="EMBL" id="WIUZ02000005">
    <property type="protein sequence ID" value="KAF9786797.1"/>
    <property type="molecule type" value="Genomic_DNA"/>
</dbReference>
<keyword evidence="2" id="KW-1185">Reference proteome</keyword>
<reference evidence="1" key="1">
    <citation type="journal article" date="2020" name="Nat. Commun.">
        <title>Large-scale genome sequencing of mycorrhizal fungi provides insights into the early evolution of symbiotic traits.</title>
        <authorList>
            <person name="Miyauchi S."/>
            <person name="Kiss E."/>
            <person name="Kuo A."/>
            <person name="Drula E."/>
            <person name="Kohler A."/>
            <person name="Sanchez-Garcia M."/>
            <person name="Morin E."/>
            <person name="Andreopoulos B."/>
            <person name="Barry K.W."/>
            <person name="Bonito G."/>
            <person name="Buee M."/>
            <person name="Carver A."/>
            <person name="Chen C."/>
            <person name="Cichocki N."/>
            <person name="Clum A."/>
            <person name="Culley D."/>
            <person name="Crous P.W."/>
            <person name="Fauchery L."/>
            <person name="Girlanda M."/>
            <person name="Hayes R.D."/>
            <person name="Keri Z."/>
            <person name="LaButti K."/>
            <person name="Lipzen A."/>
            <person name="Lombard V."/>
            <person name="Magnuson J."/>
            <person name="Maillard F."/>
            <person name="Murat C."/>
            <person name="Nolan M."/>
            <person name="Ohm R.A."/>
            <person name="Pangilinan J."/>
            <person name="Pereira M.F."/>
            <person name="Perotto S."/>
            <person name="Peter M."/>
            <person name="Pfister S."/>
            <person name="Riley R."/>
            <person name="Sitrit Y."/>
            <person name="Stielow J.B."/>
            <person name="Szollosi G."/>
            <person name="Zifcakova L."/>
            <person name="Stursova M."/>
            <person name="Spatafora J.W."/>
            <person name="Tedersoo L."/>
            <person name="Vaario L.M."/>
            <person name="Yamada A."/>
            <person name="Yan M."/>
            <person name="Wang P."/>
            <person name="Xu J."/>
            <person name="Bruns T."/>
            <person name="Baldrian P."/>
            <person name="Vilgalys R."/>
            <person name="Dunand C."/>
            <person name="Henrissat B."/>
            <person name="Grigoriev I.V."/>
            <person name="Hibbett D."/>
            <person name="Nagy L.G."/>
            <person name="Martin F.M."/>
        </authorList>
    </citation>
    <scope>NUCLEOTIDE SEQUENCE</scope>
    <source>
        <strain evidence="1">UH-Tt-Lm1</strain>
    </source>
</reference>
<gene>
    <name evidence="1" type="ORF">BJ322DRAFT_675694</name>
</gene>
<evidence type="ECO:0000313" key="1">
    <source>
        <dbReference type="EMBL" id="KAF9786797.1"/>
    </source>
</evidence>
<proteinExistence type="predicted"/>
<protein>
    <submittedName>
        <fullName evidence="1">Uncharacterized protein</fullName>
    </submittedName>
</protein>